<reference evidence="1" key="1">
    <citation type="submission" date="2023-05" db="EMBL/GenBank/DDBJ databases">
        <title>Nepenthes gracilis genome sequencing.</title>
        <authorList>
            <person name="Fukushima K."/>
        </authorList>
    </citation>
    <scope>NUCLEOTIDE SEQUENCE</scope>
    <source>
        <strain evidence="1">SING2019-196</strain>
    </source>
</reference>
<organism evidence="1 2">
    <name type="scientific">Nepenthes gracilis</name>
    <name type="common">Slender pitcher plant</name>
    <dbReference type="NCBI Taxonomy" id="150966"/>
    <lineage>
        <taxon>Eukaryota</taxon>
        <taxon>Viridiplantae</taxon>
        <taxon>Streptophyta</taxon>
        <taxon>Embryophyta</taxon>
        <taxon>Tracheophyta</taxon>
        <taxon>Spermatophyta</taxon>
        <taxon>Magnoliopsida</taxon>
        <taxon>eudicotyledons</taxon>
        <taxon>Gunneridae</taxon>
        <taxon>Pentapetalae</taxon>
        <taxon>Caryophyllales</taxon>
        <taxon>Nepenthaceae</taxon>
        <taxon>Nepenthes</taxon>
    </lineage>
</organism>
<keyword evidence="2" id="KW-1185">Reference proteome</keyword>
<proteinExistence type="predicted"/>
<name>A0AAD3SG01_NEPGR</name>
<evidence type="ECO:0000313" key="2">
    <source>
        <dbReference type="Proteomes" id="UP001279734"/>
    </source>
</evidence>
<dbReference type="EMBL" id="BSYO01000010">
    <property type="protein sequence ID" value="GMH10608.1"/>
    <property type="molecule type" value="Genomic_DNA"/>
</dbReference>
<accession>A0AAD3SG01</accession>
<evidence type="ECO:0000313" key="1">
    <source>
        <dbReference type="EMBL" id="GMH10608.1"/>
    </source>
</evidence>
<protein>
    <submittedName>
        <fullName evidence="1">Uncharacterized protein</fullName>
    </submittedName>
</protein>
<gene>
    <name evidence="1" type="ORF">Nepgr_012449</name>
</gene>
<dbReference type="AlphaFoldDB" id="A0AAD3SG01"/>
<sequence>MEPIPPVSAAAALEVVLSNYLHDCKLRHLLLHDAQSCSQTSLAALEVDLKSPSSNPSNSNEFLLEESGTIERPVGDKVLLAGEKRVIDCDSNVNSSQSSEGWSAEDITNDPMHYVL</sequence>
<dbReference type="Proteomes" id="UP001279734">
    <property type="component" value="Unassembled WGS sequence"/>
</dbReference>
<comment type="caution">
    <text evidence="1">The sequence shown here is derived from an EMBL/GenBank/DDBJ whole genome shotgun (WGS) entry which is preliminary data.</text>
</comment>